<evidence type="ECO:0000313" key="6">
    <source>
        <dbReference type="Proteomes" id="UP000893823"/>
    </source>
</evidence>
<feature type="region of interest" description="Disordered" evidence="1">
    <location>
        <begin position="244"/>
        <end position="263"/>
    </location>
</feature>
<dbReference type="Proteomes" id="UP000199482">
    <property type="component" value="Chromosome I"/>
</dbReference>
<dbReference type="EMBL" id="SODL02000006">
    <property type="protein sequence ID" value="MCP2369028.1"/>
    <property type="molecule type" value="Genomic_DNA"/>
</dbReference>
<name>A0A1H1SK47_9MICO</name>
<sequence>MDPAPTISVVIPVKDDAVLLRRCLAALADQRDRPDEVLVVDNGSTDGSADVAHDAGARVVAELRPGIPAASARGYDEAIGEVIARLDADCVPPPDWIERIRDAFARDAALDAITGPARFIDGPRALRSVLSALYLGSYVATVAPALGHVPLFGSNLALRRDAWRAVRDEVHRHDQLMHDDMDLSVHLGPCRRFRYDLGLRMGISMRALTGGGALRVRRGVHSVVSHWPEEFPVRRWRRRAAWMATQTSGPRDARDRLRRGHPA</sequence>
<dbReference type="AlphaFoldDB" id="A0A1H1SK47"/>
<dbReference type="PANTHER" id="PTHR43685:SF14">
    <property type="entry name" value="GLYCOSYLTRANSFERASE 2-LIKE DOMAIN-CONTAINING PROTEIN"/>
    <property type="match status" value="1"/>
</dbReference>
<dbReference type="GO" id="GO:0016740">
    <property type="term" value="F:transferase activity"/>
    <property type="evidence" value="ECO:0007669"/>
    <property type="project" value="UniProtKB-KW"/>
</dbReference>
<reference evidence="4" key="2">
    <citation type="submission" date="2016-10" db="EMBL/GenBank/DDBJ databases">
        <authorList>
            <person name="de Groot N.N."/>
        </authorList>
    </citation>
    <scope>NUCLEOTIDE SEQUENCE [LARGE SCALE GENOMIC DNA]</scope>
    <source>
        <strain evidence="4">CPCC 202695</strain>
    </source>
</reference>
<protein>
    <submittedName>
        <fullName evidence="3">Glycosyltransferase involved in cell wall biosynthesis</fullName>
    </submittedName>
    <submittedName>
        <fullName evidence="4">Glycosyltransferase involved in cell wall bisynthesis</fullName>
    </submittedName>
</protein>
<dbReference type="EMBL" id="LT629755">
    <property type="protein sequence ID" value="SDS47729.1"/>
    <property type="molecule type" value="Genomic_DNA"/>
</dbReference>
<dbReference type="InterPro" id="IPR029044">
    <property type="entry name" value="Nucleotide-diphossugar_trans"/>
</dbReference>
<dbReference type="Proteomes" id="UP000893823">
    <property type="component" value="Unassembled WGS sequence"/>
</dbReference>
<evidence type="ECO:0000256" key="1">
    <source>
        <dbReference type="SAM" id="MobiDB-lite"/>
    </source>
</evidence>
<proteinExistence type="predicted"/>
<keyword evidence="6" id="KW-1185">Reference proteome</keyword>
<dbReference type="Pfam" id="PF00535">
    <property type="entry name" value="Glycos_transf_2"/>
    <property type="match status" value="1"/>
</dbReference>
<dbReference type="InterPro" id="IPR050834">
    <property type="entry name" value="Glycosyltransf_2"/>
</dbReference>
<evidence type="ECO:0000313" key="5">
    <source>
        <dbReference type="Proteomes" id="UP000199482"/>
    </source>
</evidence>
<reference evidence="3" key="3">
    <citation type="submission" date="2022-06" db="EMBL/GenBank/DDBJ databases">
        <title>Genomic Encyclopedia of Type Strains, Phase III (KMG-III): the genomes of soil and plant-associated and newly described type strains.</title>
        <authorList>
            <person name="Whitman W."/>
        </authorList>
    </citation>
    <scope>NUCLEOTIDE SEQUENCE</scope>
    <source>
        <strain evidence="3">CPCC 202695</strain>
    </source>
</reference>
<keyword evidence="4" id="KW-0808">Transferase</keyword>
<evidence type="ECO:0000259" key="2">
    <source>
        <dbReference type="Pfam" id="PF00535"/>
    </source>
</evidence>
<gene>
    <name evidence="3" type="ORF">BCL57_003207</name>
    <name evidence="4" type="ORF">SAMN04489721_1386</name>
</gene>
<dbReference type="RefSeq" id="WP_092670423.1">
    <property type="nucleotide sequence ID" value="NZ_BMDN01000006.1"/>
</dbReference>
<dbReference type="InterPro" id="IPR001173">
    <property type="entry name" value="Glyco_trans_2-like"/>
</dbReference>
<dbReference type="SUPFAM" id="SSF53448">
    <property type="entry name" value="Nucleotide-diphospho-sugar transferases"/>
    <property type="match status" value="1"/>
</dbReference>
<reference evidence="5" key="1">
    <citation type="submission" date="2016-10" db="EMBL/GenBank/DDBJ databases">
        <authorList>
            <person name="Varghese N."/>
            <person name="Submissions S."/>
        </authorList>
    </citation>
    <scope>NUCLEOTIDE SEQUENCE [LARGE SCALE GENOMIC DNA]</scope>
    <source>
        <strain evidence="5">CPCC 202695</strain>
    </source>
</reference>
<dbReference type="PANTHER" id="PTHR43685">
    <property type="entry name" value="GLYCOSYLTRANSFERASE"/>
    <property type="match status" value="1"/>
</dbReference>
<dbReference type="Gene3D" id="3.90.550.10">
    <property type="entry name" value="Spore Coat Polysaccharide Biosynthesis Protein SpsA, Chain A"/>
    <property type="match status" value="1"/>
</dbReference>
<evidence type="ECO:0000313" key="3">
    <source>
        <dbReference type="EMBL" id="MCP2369028.1"/>
    </source>
</evidence>
<dbReference type="STRING" id="589382.SAMN04489721_1386"/>
<organism evidence="4 5">
    <name type="scientific">Agromyces flavus</name>
    <dbReference type="NCBI Taxonomy" id="589382"/>
    <lineage>
        <taxon>Bacteria</taxon>
        <taxon>Bacillati</taxon>
        <taxon>Actinomycetota</taxon>
        <taxon>Actinomycetes</taxon>
        <taxon>Micrococcales</taxon>
        <taxon>Microbacteriaceae</taxon>
        <taxon>Agromyces</taxon>
    </lineage>
</organism>
<accession>A0A1H1SK47</accession>
<dbReference type="CDD" id="cd00761">
    <property type="entry name" value="Glyco_tranf_GTA_type"/>
    <property type="match status" value="1"/>
</dbReference>
<evidence type="ECO:0000313" key="4">
    <source>
        <dbReference type="EMBL" id="SDS47729.1"/>
    </source>
</evidence>
<feature type="domain" description="Glycosyltransferase 2-like" evidence="2">
    <location>
        <begin position="8"/>
        <end position="128"/>
    </location>
</feature>